<dbReference type="InterPro" id="IPR016181">
    <property type="entry name" value="Acyl_CoA_acyltransferase"/>
</dbReference>
<reference evidence="5" key="1">
    <citation type="submission" date="2016-10" db="EMBL/GenBank/DDBJ databases">
        <authorList>
            <person name="Varghese N."/>
            <person name="Submissions S."/>
        </authorList>
    </citation>
    <scope>NUCLEOTIDE SEQUENCE [LARGE SCALE GENOMIC DNA]</scope>
    <source>
        <strain evidence="5">CGMCC 1.7738</strain>
    </source>
</reference>
<proteinExistence type="predicted"/>
<dbReference type="InterPro" id="IPR050832">
    <property type="entry name" value="Bact_Acetyltransf"/>
</dbReference>
<dbReference type="SUPFAM" id="SSF55729">
    <property type="entry name" value="Acyl-CoA N-acyltransferases (Nat)"/>
    <property type="match status" value="1"/>
</dbReference>
<evidence type="ECO:0000313" key="4">
    <source>
        <dbReference type="EMBL" id="SFL38257.1"/>
    </source>
</evidence>
<keyword evidence="1 4" id="KW-0808">Transferase</keyword>
<dbReference type="InterPro" id="IPR000182">
    <property type="entry name" value="GNAT_dom"/>
</dbReference>
<evidence type="ECO:0000256" key="1">
    <source>
        <dbReference type="ARBA" id="ARBA00022679"/>
    </source>
</evidence>
<dbReference type="Proteomes" id="UP000199607">
    <property type="component" value="Unassembled WGS sequence"/>
</dbReference>
<evidence type="ECO:0000259" key="3">
    <source>
        <dbReference type="PROSITE" id="PS51186"/>
    </source>
</evidence>
<dbReference type="RefSeq" id="WP_089871034.1">
    <property type="nucleotide sequence ID" value="NZ_FOTC01000005.1"/>
</dbReference>
<protein>
    <submittedName>
        <fullName evidence="4">Acetyltransferase (GNAT) family protein</fullName>
    </submittedName>
</protein>
<dbReference type="GO" id="GO:0016747">
    <property type="term" value="F:acyltransferase activity, transferring groups other than amino-acyl groups"/>
    <property type="evidence" value="ECO:0007669"/>
    <property type="project" value="InterPro"/>
</dbReference>
<sequence length="211" mass="22879">MDVRPAQSRADVRGAIEVNRTAWRVAYADILPESTLPEPNAPLSAESVEGRFADVTNRRETAFLVACDGDSTSDPNVVDAEATGGDSTVTDSAVDADSADADTTIYGFAEFVWGEERTEFVPEDAVELRALYVDPDRWRQGIGTALLDAVADALPDGTTALAVETFSENETGRRFYEARGFELVDERAFDVDGESHPTVVYRKSLSSSSSR</sequence>
<dbReference type="PANTHER" id="PTHR43877:SF1">
    <property type="entry name" value="ACETYLTRANSFERASE"/>
    <property type="match status" value="1"/>
</dbReference>
<dbReference type="EMBL" id="FOTC01000005">
    <property type="protein sequence ID" value="SFL38257.1"/>
    <property type="molecule type" value="Genomic_DNA"/>
</dbReference>
<gene>
    <name evidence="4" type="ORF">SAMN04487950_3560</name>
</gene>
<dbReference type="STRING" id="553466.SAMN04487950_3560"/>
<dbReference type="Gene3D" id="3.40.630.30">
    <property type="match status" value="1"/>
</dbReference>
<keyword evidence="5" id="KW-1185">Reference proteome</keyword>
<dbReference type="Pfam" id="PF00583">
    <property type="entry name" value="Acetyltransf_1"/>
    <property type="match status" value="1"/>
</dbReference>
<feature type="domain" description="N-acetyltransferase" evidence="3">
    <location>
        <begin position="53"/>
        <end position="206"/>
    </location>
</feature>
<keyword evidence="2" id="KW-0012">Acyltransferase</keyword>
<organism evidence="4 5">
    <name type="scientific">Halogranum rubrum</name>
    <dbReference type="NCBI Taxonomy" id="553466"/>
    <lineage>
        <taxon>Archaea</taxon>
        <taxon>Methanobacteriati</taxon>
        <taxon>Methanobacteriota</taxon>
        <taxon>Stenosarchaea group</taxon>
        <taxon>Halobacteria</taxon>
        <taxon>Halobacteriales</taxon>
        <taxon>Haloferacaceae</taxon>
    </lineage>
</organism>
<name>A0A1I4H9G8_9EURY</name>
<evidence type="ECO:0000256" key="2">
    <source>
        <dbReference type="ARBA" id="ARBA00023315"/>
    </source>
</evidence>
<dbReference type="PANTHER" id="PTHR43877">
    <property type="entry name" value="AMINOALKYLPHOSPHONATE N-ACETYLTRANSFERASE-RELATED-RELATED"/>
    <property type="match status" value="1"/>
</dbReference>
<dbReference type="AlphaFoldDB" id="A0A1I4H9G8"/>
<evidence type="ECO:0000313" key="5">
    <source>
        <dbReference type="Proteomes" id="UP000199607"/>
    </source>
</evidence>
<dbReference type="PROSITE" id="PS51186">
    <property type="entry name" value="GNAT"/>
    <property type="match status" value="1"/>
</dbReference>
<dbReference type="CDD" id="cd04301">
    <property type="entry name" value="NAT_SF"/>
    <property type="match status" value="1"/>
</dbReference>
<accession>A0A1I4H9G8</accession>